<organism evidence="4 5">
    <name type="scientific">Chlorella sorokiniana</name>
    <name type="common">Freshwater green alga</name>
    <dbReference type="NCBI Taxonomy" id="3076"/>
    <lineage>
        <taxon>Eukaryota</taxon>
        <taxon>Viridiplantae</taxon>
        <taxon>Chlorophyta</taxon>
        <taxon>core chlorophytes</taxon>
        <taxon>Trebouxiophyceae</taxon>
        <taxon>Chlorellales</taxon>
        <taxon>Chlorellaceae</taxon>
        <taxon>Chlorella clade</taxon>
        <taxon>Chlorella</taxon>
    </lineage>
</organism>
<evidence type="ECO:0000313" key="5">
    <source>
        <dbReference type="Proteomes" id="UP000239899"/>
    </source>
</evidence>
<dbReference type="InterPro" id="IPR029058">
    <property type="entry name" value="AB_hydrolase_fold"/>
</dbReference>
<dbReference type="OrthoDB" id="541883at2759"/>
<dbReference type="STRING" id="3076.A0A2P6TCH1"/>
<evidence type="ECO:0000313" key="4">
    <source>
        <dbReference type="EMBL" id="PRW20337.1"/>
    </source>
</evidence>
<dbReference type="Proteomes" id="UP000239899">
    <property type="component" value="Unassembled WGS sequence"/>
</dbReference>
<protein>
    <submittedName>
        <fullName evidence="4">Gramicidin biosynthesis</fullName>
    </submittedName>
</protein>
<proteinExistence type="inferred from homology"/>
<keyword evidence="5" id="KW-1185">Reference proteome</keyword>
<accession>A0A2P6TCH1</accession>
<dbReference type="EMBL" id="LHPG02000024">
    <property type="protein sequence ID" value="PRW20337.1"/>
    <property type="molecule type" value="Genomic_DNA"/>
</dbReference>
<dbReference type="InterPro" id="IPR012223">
    <property type="entry name" value="TEII"/>
</dbReference>
<dbReference type="SUPFAM" id="SSF53474">
    <property type="entry name" value="alpha/beta-Hydrolases"/>
    <property type="match status" value="1"/>
</dbReference>
<reference evidence="4 5" key="1">
    <citation type="journal article" date="2018" name="Plant J.">
        <title>Genome sequences of Chlorella sorokiniana UTEX 1602 and Micractinium conductrix SAG 241.80: implications to maltose excretion by a green alga.</title>
        <authorList>
            <person name="Arriola M.B."/>
            <person name="Velmurugan N."/>
            <person name="Zhang Y."/>
            <person name="Plunkett M.H."/>
            <person name="Hondzo H."/>
            <person name="Barney B.M."/>
        </authorList>
    </citation>
    <scope>NUCLEOTIDE SEQUENCE [LARGE SCALE GENOMIC DNA]</scope>
    <source>
        <strain evidence="5">UTEX 1602</strain>
    </source>
</reference>
<comment type="caution">
    <text evidence="4">The sequence shown here is derived from an EMBL/GenBank/DDBJ whole genome shotgun (WGS) entry which is preliminary data.</text>
</comment>
<comment type="similarity">
    <text evidence="1">Belongs to the thioesterase family.</text>
</comment>
<dbReference type="AlphaFoldDB" id="A0A2P6TCH1"/>
<feature type="compositionally biased region" description="Low complexity" evidence="2">
    <location>
        <begin position="534"/>
        <end position="547"/>
    </location>
</feature>
<name>A0A2P6TCH1_CHLSO</name>
<feature type="region of interest" description="Disordered" evidence="2">
    <location>
        <begin position="331"/>
        <end position="354"/>
    </location>
</feature>
<sequence length="579" mass="60153">MASATSTPWLLRDTTPASRSGSAASTPARSAASYTATPSRGSFTSAPSRTGGSFTSPPGRTGGSFTSPPARAPGSFSAAPPRSPATGALASPPTSPTPAPGSTHVRSPSGGAGVSHVRSPSGGHVRSPSGGTGISHVRSPSGGAGMTTPRTAVAPAVPPRLTLICFPPSGTGAGVYFGWQCRLPPGVEMLAVELPARASRMKDAPIDSMRQLMDEMLPELLPILRERPFVFFGHSMGSWLAYQATQELVRRGWPLPLKVFISANRSPLLAGPEHDLSKTLMHRLPEEKFWEEMKVRYGDNQNMEHPAVRKLMLPMMMADYKLMETWEPWGHDAQQQQQTNGSAAGTAAPAPAPASPQHQAACCSCFGMGQPQGAPPGMVLPCPLAAFGAEYDNRLTKKQLSAWVHVAPPGQYEEIWFRGGHTYATYDGPGRQAMLSWLGDDLVRIMEELDQEPPASENGQAFAAAGTAAAAAGAASPEQQQVAQAAAANGGAAASPAAPALASWLAQAEAAEPQAEAARKSSAAEIAVEEEHAAAPSAAAAQAPKPAVAERRASGSKEQAQEAPPARSGFCSAFTCCFG</sequence>
<feature type="compositionally biased region" description="Low complexity" evidence="2">
    <location>
        <begin position="341"/>
        <end position="354"/>
    </location>
</feature>
<feature type="domain" description="Thioesterase" evidence="3">
    <location>
        <begin position="162"/>
        <end position="337"/>
    </location>
</feature>
<evidence type="ECO:0000256" key="2">
    <source>
        <dbReference type="SAM" id="MobiDB-lite"/>
    </source>
</evidence>
<dbReference type="PANTHER" id="PTHR11487">
    <property type="entry name" value="THIOESTERASE"/>
    <property type="match status" value="1"/>
</dbReference>
<dbReference type="PANTHER" id="PTHR11487:SF0">
    <property type="entry name" value="S-ACYL FATTY ACID SYNTHASE THIOESTERASE, MEDIUM CHAIN"/>
    <property type="match status" value="1"/>
</dbReference>
<feature type="compositionally biased region" description="Polar residues" evidence="2">
    <location>
        <begin position="41"/>
        <end position="67"/>
    </location>
</feature>
<dbReference type="GO" id="GO:0008610">
    <property type="term" value="P:lipid biosynthetic process"/>
    <property type="evidence" value="ECO:0007669"/>
    <property type="project" value="TreeGrafter"/>
</dbReference>
<dbReference type="InterPro" id="IPR001031">
    <property type="entry name" value="Thioesterase"/>
</dbReference>
<dbReference type="Pfam" id="PF00975">
    <property type="entry name" value="Thioesterase"/>
    <property type="match status" value="1"/>
</dbReference>
<evidence type="ECO:0000256" key="1">
    <source>
        <dbReference type="ARBA" id="ARBA00007169"/>
    </source>
</evidence>
<gene>
    <name evidence="4" type="ORF">C2E21_9025</name>
</gene>
<feature type="compositionally biased region" description="Low complexity" evidence="2">
    <location>
        <begin position="14"/>
        <end position="40"/>
    </location>
</feature>
<dbReference type="Gene3D" id="3.40.50.1820">
    <property type="entry name" value="alpha/beta hydrolase"/>
    <property type="match status" value="1"/>
</dbReference>
<feature type="region of interest" description="Disordered" evidence="2">
    <location>
        <begin position="1"/>
        <end position="152"/>
    </location>
</feature>
<evidence type="ECO:0000259" key="3">
    <source>
        <dbReference type="Pfam" id="PF00975"/>
    </source>
</evidence>
<feature type="region of interest" description="Disordered" evidence="2">
    <location>
        <begin position="516"/>
        <end position="565"/>
    </location>
</feature>